<dbReference type="FunFam" id="1.25.40.10:FF:000470">
    <property type="entry name" value="Pentatricopeptide repeat-containing protein At5g66520"/>
    <property type="match status" value="1"/>
</dbReference>
<dbReference type="InterPro" id="IPR046849">
    <property type="entry name" value="E2_motif"/>
</dbReference>
<organism evidence="5 6">
    <name type="scientific">Daucus carota subsp. sativus</name>
    <name type="common">Carrot</name>
    <dbReference type="NCBI Taxonomy" id="79200"/>
    <lineage>
        <taxon>Eukaryota</taxon>
        <taxon>Viridiplantae</taxon>
        <taxon>Streptophyta</taxon>
        <taxon>Embryophyta</taxon>
        <taxon>Tracheophyta</taxon>
        <taxon>Spermatophyta</taxon>
        <taxon>Magnoliopsida</taxon>
        <taxon>eudicotyledons</taxon>
        <taxon>Gunneridae</taxon>
        <taxon>Pentapetalae</taxon>
        <taxon>asterids</taxon>
        <taxon>campanulids</taxon>
        <taxon>Apiales</taxon>
        <taxon>Apiaceae</taxon>
        <taxon>Apioideae</taxon>
        <taxon>Scandiceae</taxon>
        <taxon>Daucinae</taxon>
        <taxon>Daucus</taxon>
        <taxon>Daucus sect. Daucus</taxon>
    </lineage>
</organism>
<feature type="repeat" description="PPR" evidence="3">
    <location>
        <begin position="392"/>
        <end position="426"/>
    </location>
</feature>
<dbReference type="GO" id="GO:0008270">
    <property type="term" value="F:zinc ion binding"/>
    <property type="evidence" value="ECO:0007669"/>
    <property type="project" value="InterPro"/>
</dbReference>
<dbReference type="InterPro" id="IPR002885">
    <property type="entry name" value="PPR_rpt"/>
</dbReference>
<dbReference type="EMBL" id="CP093343">
    <property type="protein sequence ID" value="WOG83535.1"/>
    <property type="molecule type" value="Genomic_DNA"/>
</dbReference>
<evidence type="ECO:0000256" key="3">
    <source>
        <dbReference type="PROSITE-ProRule" id="PRU00708"/>
    </source>
</evidence>
<evidence type="ECO:0000259" key="4">
    <source>
        <dbReference type="Pfam" id="PF14432"/>
    </source>
</evidence>
<dbReference type="Pfam" id="PF20431">
    <property type="entry name" value="E_motif"/>
    <property type="match status" value="1"/>
</dbReference>
<dbReference type="InterPro" id="IPR032867">
    <property type="entry name" value="DYW_dom"/>
</dbReference>
<evidence type="ECO:0000256" key="1">
    <source>
        <dbReference type="ARBA" id="ARBA00006643"/>
    </source>
</evidence>
<dbReference type="KEGG" id="dcr:108221992"/>
<reference evidence="5" key="1">
    <citation type="journal article" date="2016" name="Nat. Genet.">
        <title>A high-quality carrot genome assembly provides new insights into carotenoid accumulation and asterid genome evolution.</title>
        <authorList>
            <person name="Iorizzo M."/>
            <person name="Ellison S."/>
            <person name="Senalik D."/>
            <person name="Zeng P."/>
            <person name="Satapoomin P."/>
            <person name="Huang J."/>
            <person name="Bowman M."/>
            <person name="Iovene M."/>
            <person name="Sanseverino W."/>
            <person name="Cavagnaro P."/>
            <person name="Yildiz M."/>
            <person name="Macko-Podgorni A."/>
            <person name="Moranska E."/>
            <person name="Grzebelus E."/>
            <person name="Grzebelus D."/>
            <person name="Ashrafi H."/>
            <person name="Zheng Z."/>
            <person name="Cheng S."/>
            <person name="Spooner D."/>
            <person name="Van Deynze A."/>
            <person name="Simon P."/>
        </authorList>
    </citation>
    <scope>NUCLEOTIDE SEQUENCE</scope>
    <source>
        <tissue evidence="5">Leaf</tissue>
    </source>
</reference>
<feature type="repeat" description="PPR" evidence="3">
    <location>
        <begin position="291"/>
        <end position="325"/>
    </location>
</feature>
<dbReference type="InterPro" id="IPR011990">
    <property type="entry name" value="TPR-like_helical_dom_sf"/>
</dbReference>
<dbReference type="PANTHER" id="PTHR47926:SF473">
    <property type="entry name" value="(WILD MALAYSIAN BANANA) HYPOTHETICAL PROTEIN"/>
    <property type="match status" value="1"/>
</dbReference>
<dbReference type="PANTHER" id="PTHR47926">
    <property type="entry name" value="PENTATRICOPEPTIDE REPEAT-CONTAINING PROTEIN"/>
    <property type="match status" value="1"/>
</dbReference>
<sequence length="700" mass="78733">MKERSRQASDESLTLLIIRQPVYQTFSSMKSHTMALISTCKSMKSVKQIHAKIITDDLFFPYQTSMALSKLMSFCAISPHGSLDYAKSIFNDQKNPHISFYNIIIRGLSLNKEPLEAVLLYQKILENGLQPNNFTYPFVIKACCESSVTKCGVLVHTHVVKFGLECDSYIQSSLIYLYVAREALGDAKKVFDVCSGEDTVCWNGMIDGYVKSGDMMLAKEVFERMVCRDVISWNTMINGYGIVGEIEEAKRLFDDMPVRNIVSWNTMLSAYVKCAEVEDALKLFHEMPYRDVISWNAMLACYAQTGKSNEALALFDDMKRAGIRPTEATVVSLLSACGHLGALDQGLRFHLCIRENKIEINSAVGTALVDMYAKCGSIANASKVFYSMKSKDILAWNTIITGMAMHGHVKEAQQLFKEMEEDNVAPDDITFVAMLSAFRHAGMVEEGQKLLASMSNVYGIEPKVEHYGSLIDLLARTGKVRDALDLIKTMPMEPNACAWGALLGGCRIYGNAEMGQQVGKHLIDLQPEHSGRYVLLSNIYAAAKRWDDVKKVRNHMKVKGIKKVPGASVIELKGTVHRFVAGDWSHPESKQIHEKWVEISTQLQITDGYAPDTDQVLLDIQEEEKENALSVHSEKLAIAYGFLHLGSHEAIRIVKNLRVCRDCHDVTKLISRHYGREIIVRDRNRFHHFKDGVCSCKDFW</sequence>
<dbReference type="AlphaFoldDB" id="A0AAF1AKK1"/>
<accession>A0AAF1AKK1</accession>
<dbReference type="InterPro" id="IPR046960">
    <property type="entry name" value="PPR_At4g14850-like_plant"/>
</dbReference>
<dbReference type="NCBIfam" id="TIGR00756">
    <property type="entry name" value="PPR"/>
    <property type="match status" value="6"/>
</dbReference>
<gene>
    <name evidence="5" type="ORF">DCAR_0102711</name>
</gene>
<protein>
    <recommendedName>
        <fullName evidence="4">DYW domain-containing protein</fullName>
    </recommendedName>
</protein>
<dbReference type="Pfam" id="PF01535">
    <property type="entry name" value="PPR"/>
    <property type="match status" value="1"/>
</dbReference>
<dbReference type="Pfam" id="PF14432">
    <property type="entry name" value="DYW_deaminase"/>
    <property type="match status" value="1"/>
</dbReference>
<feature type="domain" description="DYW" evidence="4">
    <location>
        <begin position="608"/>
        <end position="700"/>
    </location>
</feature>
<dbReference type="InterPro" id="IPR046848">
    <property type="entry name" value="E_motif"/>
</dbReference>
<reference evidence="5" key="2">
    <citation type="submission" date="2022-03" db="EMBL/GenBank/DDBJ databases">
        <title>Draft title - Genomic analysis of global carrot germplasm unveils the trajectory of domestication and the origin of high carotenoid orange carrot.</title>
        <authorList>
            <person name="Iorizzo M."/>
            <person name="Ellison S."/>
            <person name="Senalik D."/>
            <person name="Macko-Podgorni A."/>
            <person name="Grzebelus D."/>
            <person name="Bostan H."/>
            <person name="Rolling W."/>
            <person name="Curaba J."/>
            <person name="Simon P."/>
        </authorList>
    </citation>
    <scope>NUCLEOTIDE SEQUENCE</scope>
    <source>
        <tissue evidence="5">Leaf</tissue>
    </source>
</reference>
<dbReference type="FunFam" id="1.25.40.10:FF:000348">
    <property type="entry name" value="Pentatricopeptide repeat-containing protein chloroplastic"/>
    <property type="match status" value="1"/>
</dbReference>
<dbReference type="GO" id="GO:0009451">
    <property type="term" value="P:RNA modification"/>
    <property type="evidence" value="ECO:0007669"/>
    <property type="project" value="InterPro"/>
</dbReference>
<dbReference type="GO" id="GO:0003723">
    <property type="term" value="F:RNA binding"/>
    <property type="evidence" value="ECO:0007669"/>
    <property type="project" value="InterPro"/>
</dbReference>
<name>A0AAF1AKK1_DAUCS</name>
<dbReference type="Pfam" id="PF13041">
    <property type="entry name" value="PPR_2"/>
    <property type="match status" value="4"/>
</dbReference>
<keyword evidence="2" id="KW-0677">Repeat</keyword>
<feature type="repeat" description="PPR" evidence="3">
    <location>
        <begin position="97"/>
        <end position="131"/>
    </location>
</feature>
<dbReference type="PROSITE" id="PS51375">
    <property type="entry name" value="PPR"/>
    <property type="match status" value="5"/>
</dbReference>
<evidence type="ECO:0000313" key="5">
    <source>
        <dbReference type="EMBL" id="WOG83535.1"/>
    </source>
</evidence>
<keyword evidence="6" id="KW-1185">Reference proteome</keyword>
<comment type="similarity">
    <text evidence="1">Belongs to the PPR family. PCMP-H subfamily.</text>
</comment>
<dbReference type="Proteomes" id="UP000077755">
    <property type="component" value="Chromosome 1"/>
</dbReference>
<evidence type="ECO:0000256" key="2">
    <source>
        <dbReference type="ARBA" id="ARBA00022737"/>
    </source>
</evidence>
<dbReference type="FunFam" id="1.25.40.10:FF:000184">
    <property type="entry name" value="Pentatricopeptide repeat-containing protein, chloroplastic"/>
    <property type="match status" value="1"/>
</dbReference>
<evidence type="ECO:0000313" key="6">
    <source>
        <dbReference type="Proteomes" id="UP000077755"/>
    </source>
</evidence>
<dbReference type="Pfam" id="PF20430">
    <property type="entry name" value="Eplus_motif"/>
    <property type="match status" value="1"/>
</dbReference>
<dbReference type="Gene3D" id="1.25.40.10">
    <property type="entry name" value="Tetratricopeptide repeat domain"/>
    <property type="match status" value="4"/>
</dbReference>
<feature type="repeat" description="PPR" evidence="3">
    <location>
        <begin position="229"/>
        <end position="263"/>
    </location>
</feature>
<feature type="repeat" description="PPR" evidence="3">
    <location>
        <begin position="198"/>
        <end position="228"/>
    </location>
</feature>
<proteinExistence type="inferred from homology"/>
<dbReference type="Pfam" id="PF12854">
    <property type="entry name" value="PPR_1"/>
    <property type="match status" value="1"/>
</dbReference>